<feature type="transmembrane region" description="Helical" evidence="1">
    <location>
        <begin position="429"/>
        <end position="452"/>
    </location>
</feature>
<dbReference type="RefSeq" id="WP_157025038.1">
    <property type="nucleotide sequence ID" value="NZ_WQMS01000001.1"/>
</dbReference>
<dbReference type="Gene3D" id="3.30.70.1430">
    <property type="entry name" value="Multidrug efflux transporter AcrB pore domain"/>
    <property type="match status" value="2"/>
</dbReference>
<dbReference type="GO" id="GO:0005886">
    <property type="term" value="C:plasma membrane"/>
    <property type="evidence" value="ECO:0007669"/>
    <property type="project" value="TreeGrafter"/>
</dbReference>
<feature type="transmembrane region" description="Helical" evidence="1">
    <location>
        <begin position="387"/>
        <end position="408"/>
    </location>
</feature>
<proteinExistence type="predicted"/>
<keyword evidence="1" id="KW-0472">Membrane</keyword>
<evidence type="ECO:0000313" key="2">
    <source>
        <dbReference type="EMBL" id="MVO76447.1"/>
    </source>
</evidence>
<dbReference type="SUPFAM" id="SSF82866">
    <property type="entry name" value="Multidrug efflux transporter AcrB transmembrane domain"/>
    <property type="match status" value="2"/>
</dbReference>
<comment type="caution">
    <text evidence="2">The sequence shown here is derived from an EMBL/GenBank/DDBJ whole genome shotgun (WGS) entry which is preliminary data.</text>
</comment>
<dbReference type="PANTHER" id="PTHR32063:SF8">
    <property type="entry name" value="CATION EFFLUX PROTEIN"/>
    <property type="match status" value="1"/>
</dbReference>
<evidence type="ECO:0000313" key="3">
    <source>
        <dbReference type="Proteomes" id="UP000441389"/>
    </source>
</evidence>
<feature type="transmembrane region" description="Helical" evidence="1">
    <location>
        <begin position="361"/>
        <end position="381"/>
    </location>
</feature>
<keyword evidence="3" id="KW-1185">Reference proteome</keyword>
<dbReference type="AlphaFoldDB" id="A0A6I4IWI1"/>
<dbReference type="Proteomes" id="UP000441389">
    <property type="component" value="Unassembled WGS sequence"/>
</dbReference>
<feature type="transmembrane region" description="Helical" evidence="1">
    <location>
        <begin position="991"/>
        <end position="1010"/>
    </location>
</feature>
<feature type="transmembrane region" description="Helical" evidence="1">
    <location>
        <begin position="940"/>
        <end position="963"/>
    </location>
</feature>
<keyword evidence="1" id="KW-1133">Transmembrane helix</keyword>
<evidence type="ECO:0000256" key="1">
    <source>
        <dbReference type="SAM" id="Phobius"/>
    </source>
</evidence>
<dbReference type="SUPFAM" id="SSF82714">
    <property type="entry name" value="Multidrug efflux transporter AcrB TolC docking domain, DN and DC subdomains"/>
    <property type="match status" value="2"/>
</dbReference>
<feature type="transmembrane region" description="Helical" evidence="1">
    <location>
        <begin position="916"/>
        <end position="934"/>
    </location>
</feature>
<feature type="transmembrane region" description="Helical" evidence="1">
    <location>
        <begin position="544"/>
        <end position="562"/>
    </location>
</feature>
<sequence length="1063" mass="112474">MIGIVGIALKRPLTFIVMAMLIAIVGVLAAIRTPVDIFPDIPVPVIATAWKYGGLPPEEMSSRIITPFERTLTTTVNDIEHVESQSLEGIAVVKVFLQPWADIRTATAQVTSVSQTVLRQMPPGATPPLILNYNASTVPIMQLALSGKGLTEQQLNDIAMNQVRIQLISVPGIAMPAPYGGKSRQIQVDLDPAALQSKGLAAPDVTAAIAAQNQINPAGFVKIGTYQYSVKLNNAPASVEELNALPVKVVNGATIYLRDVAHVRDGSAPQTNIVHVDGNRSVLITILKNGATSTLSIVQAVKDKLPKIMEGLPDALKIVPVGDQSLFVRAAVSGVVHEGVIAAALTSLMILLFLGSWRSTLIIALSIPLSILAAIAGLAAAGQTFNVMTLGGLALAVGILVDDATVTIENINWHLEQGKGVIQAILDGAAQIVTPAFVSLLCICIVFVPMFFLPGVAGFLFVPMALAVVFAMIASFVLSRTLVPTMAMYLLKPHAPGEDVHAAGAPGSRNPLVRFQRGFEARFEKARTFYGALLGEALARRKPFMLGFLGIVLVSFALLPFLGRNFFPDVDSGQIMIHVRAPVGSRVEDTAAQFDRIQRRIRELIPPSELLSAADNIGLPVSSINTTYNNSGTIGPQDGDILIALTKGHRPTKDHVATLRRELPRSFPGTTFSFLPADITSQILNFGAPAPIDVQISGRKMEDNTAYAEKLLRRIRTIPGLADARIQQPARAPQLNVDIDRSRIGQYGLTEKDVTASLATSLAGSGTTEPVFYLNPENGVSYSVVTQAPEYRVGSMAALQGLPISGGDGSAVQTLGGIARVSRSSTVPVVNHYDVQPVIDVYAAPAGRDLGAVSADVQRAIDGLKKEQPKGVTVTMRGQYQTMNAAFSGLAFGLIGAIVLIYLLIVVNFQSWLDPFVIITALPAALAGIVWTLFATGTTLSVPALTGAIMCMGVATANSILVVSFARERLAELGDASKAALEAGLVRFRPVLMTALAMIIGMLPMALGLGEGGEQNAPLGRAVIGGLVAATIATLFFVPTVFSFVHRRGRVAGPPSELEPAHA</sequence>
<gene>
    <name evidence="2" type="ORF">GON01_00635</name>
</gene>
<dbReference type="Pfam" id="PF00873">
    <property type="entry name" value="ACR_tran"/>
    <property type="match status" value="1"/>
</dbReference>
<dbReference type="InterPro" id="IPR001036">
    <property type="entry name" value="Acrflvin-R"/>
</dbReference>
<feature type="transmembrane region" description="Helical" evidence="1">
    <location>
        <begin position="458"/>
        <end position="478"/>
    </location>
</feature>
<dbReference type="SUPFAM" id="SSF82693">
    <property type="entry name" value="Multidrug efflux transporter AcrB pore domain, PN1, PN2, PC1 and PC2 subdomains"/>
    <property type="match status" value="2"/>
</dbReference>
<dbReference type="PRINTS" id="PR00702">
    <property type="entry name" value="ACRIFLAVINRP"/>
</dbReference>
<dbReference type="EMBL" id="WQMS01000001">
    <property type="protein sequence ID" value="MVO76447.1"/>
    <property type="molecule type" value="Genomic_DNA"/>
</dbReference>
<name>A0A6I4IWI1_9SPHN</name>
<feature type="transmembrane region" description="Helical" evidence="1">
    <location>
        <begin position="885"/>
        <end position="909"/>
    </location>
</feature>
<feature type="transmembrane region" description="Helical" evidence="1">
    <location>
        <begin position="1022"/>
        <end position="1045"/>
    </location>
</feature>
<feature type="transmembrane region" description="Helical" evidence="1">
    <location>
        <begin position="335"/>
        <end position="354"/>
    </location>
</feature>
<dbReference type="GO" id="GO:0042910">
    <property type="term" value="F:xenobiotic transmembrane transporter activity"/>
    <property type="evidence" value="ECO:0007669"/>
    <property type="project" value="TreeGrafter"/>
</dbReference>
<dbReference type="Gene3D" id="3.30.70.1440">
    <property type="entry name" value="Multidrug efflux transporter AcrB pore domain"/>
    <property type="match status" value="1"/>
</dbReference>
<feature type="transmembrane region" description="Helical" evidence="1">
    <location>
        <begin position="12"/>
        <end position="31"/>
    </location>
</feature>
<dbReference type="PANTHER" id="PTHR32063">
    <property type="match status" value="1"/>
</dbReference>
<accession>A0A6I4IWI1</accession>
<keyword evidence="1" id="KW-0812">Transmembrane</keyword>
<dbReference type="InterPro" id="IPR027463">
    <property type="entry name" value="AcrB_DN_DC_subdom"/>
</dbReference>
<dbReference type="Gene3D" id="3.30.70.1320">
    <property type="entry name" value="Multidrug efflux transporter AcrB pore domain like"/>
    <property type="match status" value="1"/>
</dbReference>
<dbReference type="Gene3D" id="1.20.1640.10">
    <property type="entry name" value="Multidrug efflux transporter AcrB transmembrane domain"/>
    <property type="match status" value="2"/>
</dbReference>
<protein>
    <submittedName>
        <fullName evidence="2">AcrB/AcrD/AcrF family protein</fullName>
    </submittedName>
</protein>
<organism evidence="2 3">
    <name type="scientific">Sphingomonas horti</name>
    <dbReference type="NCBI Taxonomy" id="2682842"/>
    <lineage>
        <taxon>Bacteria</taxon>
        <taxon>Pseudomonadati</taxon>
        <taxon>Pseudomonadota</taxon>
        <taxon>Alphaproteobacteria</taxon>
        <taxon>Sphingomonadales</taxon>
        <taxon>Sphingomonadaceae</taxon>
        <taxon>Sphingomonas</taxon>
    </lineage>
</organism>
<dbReference type="Gene3D" id="3.30.2090.10">
    <property type="entry name" value="Multidrug efflux transporter AcrB TolC docking domain, DN and DC subdomains"/>
    <property type="match status" value="2"/>
</dbReference>
<reference evidence="2 3" key="1">
    <citation type="submission" date="2019-12" db="EMBL/GenBank/DDBJ databases">
        <authorList>
            <person name="Huq M.A."/>
        </authorList>
    </citation>
    <scope>NUCLEOTIDE SEQUENCE [LARGE SCALE GENOMIC DNA]</scope>
    <source>
        <strain evidence="2 3">MAH-20</strain>
    </source>
</reference>